<comment type="caution">
    <text evidence="2">The sequence shown here is derived from an EMBL/GenBank/DDBJ whole genome shotgun (WGS) entry which is preliminary data.</text>
</comment>
<evidence type="ECO:0000313" key="3">
    <source>
        <dbReference type="Proteomes" id="UP000226437"/>
    </source>
</evidence>
<dbReference type="Proteomes" id="UP000226437">
    <property type="component" value="Unassembled WGS sequence"/>
</dbReference>
<dbReference type="AlphaFoldDB" id="A0A2G0CHX2"/>
<feature type="signal peptide" evidence="1">
    <location>
        <begin position="1"/>
        <end position="17"/>
    </location>
</feature>
<dbReference type="OrthoDB" id="9758448at2"/>
<protein>
    <submittedName>
        <fullName evidence="2">Uncharacterized protein</fullName>
    </submittedName>
</protein>
<gene>
    <name evidence="2" type="ORF">CGL56_00480</name>
</gene>
<dbReference type="InterPro" id="IPR036709">
    <property type="entry name" value="Autotransporte_beta_dom_sf"/>
</dbReference>
<keyword evidence="1" id="KW-0732">Signal</keyword>
<evidence type="ECO:0000313" key="2">
    <source>
        <dbReference type="EMBL" id="PHK99566.1"/>
    </source>
</evidence>
<dbReference type="EMBL" id="PDLO01000001">
    <property type="protein sequence ID" value="PHK99566.1"/>
    <property type="molecule type" value="Genomic_DNA"/>
</dbReference>
<name>A0A2G0CHX2_9BACT</name>
<keyword evidence="3" id="KW-1185">Reference proteome</keyword>
<feature type="chain" id="PRO_5013834099" evidence="1">
    <location>
        <begin position="18"/>
        <end position="280"/>
    </location>
</feature>
<dbReference type="Gene3D" id="2.40.128.130">
    <property type="entry name" value="Autotransporter beta-domain"/>
    <property type="match status" value="1"/>
</dbReference>
<accession>A0A2G0CHX2</accession>
<proteinExistence type="predicted"/>
<reference evidence="2 3" key="1">
    <citation type="submission" date="2017-10" db="EMBL/GenBank/DDBJ databases">
        <title>The draft genome sequence of Lewinella marina KCTC 32374.</title>
        <authorList>
            <person name="Wang K."/>
        </authorList>
    </citation>
    <scope>NUCLEOTIDE SEQUENCE [LARGE SCALE GENOMIC DNA]</scope>
    <source>
        <strain evidence="2 3">MKG-38</strain>
    </source>
</reference>
<dbReference type="RefSeq" id="WP_099104544.1">
    <property type="nucleotide sequence ID" value="NZ_JAATJF010000001.1"/>
</dbReference>
<sequence>MRLILLPLLLLPALLTAQSILLAPRDARSQAAAGTGVANRGVAAVGVNPAGAGYGLEAAAGYERRYGLGEMGIASAAVAYRGGALLLASLNVDGYAETLVALSYRRDLSTRLRLGGRFGFLQRTTRGYGSQLDMATGLGLQYDLSTHLTVGLSALAISTGPPRLDRLQLGLSYQLNEGVTFSAEGSHAAGEGYLTRLGVTYQPVRPLTLYLGVITGLPELSFGVGWGLSEEIQATIAAGVHQYLGVSPFFGLAYTPRAHPEGAKPGRLTNRLMYTPAALQ</sequence>
<evidence type="ECO:0000256" key="1">
    <source>
        <dbReference type="SAM" id="SignalP"/>
    </source>
</evidence>
<organism evidence="2 3">
    <name type="scientific">Neolewinella marina</name>
    <dbReference type="NCBI Taxonomy" id="438751"/>
    <lineage>
        <taxon>Bacteria</taxon>
        <taxon>Pseudomonadati</taxon>
        <taxon>Bacteroidota</taxon>
        <taxon>Saprospiria</taxon>
        <taxon>Saprospirales</taxon>
        <taxon>Lewinellaceae</taxon>
        <taxon>Neolewinella</taxon>
    </lineage>
</organism>